<sequence length="184" mass="20314">MVKETTFSLIVSTKIYARGFWILRSTIATIIKALPEEACVNVEVDTKDYDEPAPRPVHLCDDLRAILPRLQLLRLCLAMMCPAVFMSGYSAFEPNEFRSQLKPVVAPFLKTLIESCLLGSILATGQAGLCDPGCTPDQTPGLRDYINDSEELATTIVNAICLIKDTISFPVAERIRICGFLLCL</sequence>
<name>A0A8H3I292_9LECA</name>
<accession>A0A8H3I292</accession>
<organism evidence="1 2">
    <name type="scientific">Alectoria fallacina</name>
    <dbReference type="NCBI Taxonomy" id="1903189"/>
    <lineage>
        <taxon>Eukaryota</taxon>
        <taxon>Fungi</taxon>
        <taxon>Dikarya</taxon>
        <taxon>Ascomycota</taxon>
        <taxon>Pezizomycotina</taxon>
        <taxon>Lecanoromycetes</taxon>
        <taxon>OSLEUM clade</taxon>
        <taxon>Lecanoromycetidae</taxon>
        <taxon>Lecanorales</taxon>
        <taxon>Lecanorineae</taxon>
        <taxon>Parmeliaceae</taxon>
        <taxon>Alectoria</taxon>
    </lineage>
</organism>
<dbReference type="AlphaFoldDB" id="A0A8H3I292"/>
<keyword evidence="2" id="KW-1185">Reference proteome</keyword>
<dbReference type="Proteomes" id="UP000664203">
    <property type="component" value="Unassembled WGS sequence"/>
</dbReference>
<dbReference type="OrthoDB" id="4192220at2759"/>
<reference evidence="1" key="1">
    <citation type="submission" date="2021-03" db="EMBL/GenBank/DDBJ databases">
        <authorList>
            <person name="Tagirdzhanova G."/>
        </authorList>
    </citation>
    <scope>NUCLEOTIDE SEQUENCE</scope>
</reference>
<protein>
    <submittedName>
        <fullName evidence="1">Uncharacterized protein</fullName>
    </submittedName>
</protein>
<proteinExistence type="predicted"/>
<dbReference type="EMBL" id="CAJPDR010000006">
    <property type="protein sequence ID" value="CAF9904480.1"/>
    <property type="molecule type" value="Genomic_DNA"/>
</dbReference>
<evidence type="ECO:0000313" key="2">
    <source>
        <dbReference type="Proteomes" id="UP000664203"/>
    </source>
</evidence>
<gene>
    <name evidence="1" type="ORF">ALECFALPRED_008575</name>
</gene>
<comment type="caution">
    <text evidence="1">The sequence shown here is derived from an EMBL/GenBank/DDBJ whole genome shotgun (WGS) entry which is preliminary data.</text>
</comment>
<evidence type="ECO:0000313" key="1">
    <source>
        <dbReference type="EMBL" id="CAF9904480.1"/>
    </source>
</evidence>